<keyword evidence="4" id="KW-1003">Cell membrane</keyword>
<dbReference type="OrthoDB" id="9782305at2"/>
<evidence type="ECO:0000256" key="5">
    <source>
        <dbReference type="ARBA" id="ARBA00022692"/>
    </source>
</evidence>
<evidence type="ECO:0000313" key="10">
    <source>
        <dbReference type="EMBL" id="ACQ80544.1"/>
    </source>
</evidence>
<dbReference type="GO" id="GO:0033214">
    <property type="term" value="P:siderophore-iron import into cell"/>
    <property type="evidence" value="ECO:0007669"/>
    <property type="project" value="TreeGrafter"/>
</dbReference>
<keyword evidence="11" id="KW-1185">Reference proteome</keyword>
<feature type="transmembrane region" description="Helical" evidence="9">
    <location>
        <begin position="37"/>
        <end position="56"/>
    </location>
</feature>
<keyword evidence="6 9" id="KW-1133">Transmembrane helix</keyword>
<dbReference type="PANTHER" id="PTHR30472:SF37">
    <property type="entry name" value="FE(3+) DICITRATE TRANSPORT SYSTEM PERMEASE PROTEIN FECD-RELATED"/>
    <property type="match status" value="1"/>
</dbReference>
<dbReference type="KEGG" id="bcv:Bcav_2293"/>
<dbReference type="PANTHER" id="PTHR30472">
    <property type="entry name" value="FERRIC ENTEROBACTIN TRANSPORT SYSTEM PERMEASE PROTEIN"/>
    <property type="match status" value="1"/>
</dbReference>
<feature type="transmembrane region" description="Helical" evidence="9">
    <location>
        <begin position="266"/>
        <end position="299"/>
    </location>
</feature>
<dbReference type="eggNOG" id="COG0609">
    <property type="taxonomic scope" value="Bacteria"/>
</dbReference>
<comment type="similarity">
    <text evidence="2">Belongs to the binding-protein-dependent transport system permease family. FecCD subfamily.</text>
</comment>
<feature type="transmembrane region" description="Helical" evidence="9">
    <location>
        <begin position="612"/>
        <end position="639"/>
    </location>
</feature>
<dbReference type="EMBL" id="CP001618">
    <property type="protein sequence ID" value="ACQ80544.1"/>
    <property type="molecule type" value="Genomic_DNA"/>
</dbReference>
<dbReference type="STRING" id="471853.Bcav_2293"/>
<dbReference type="GO" id="GO:0022857">
    <property type="term" value="F:transmembrane transporter activity"/>
    <property type="evidence" value="ECO:0007669"/>
    <property type="project" value="InterPro"/>
</dbReference>
<dbReference type="RefSeq" id="WP_015882784.1">
    <property type="nucleotide sequence ID" value="NC_012669.1"/>
</dbReference>
<feature type="region of interest" description="Disordered" evidence="8">
    <location>
        <begin position="1"/>
        <end position="27"/>
    </location>
</feature>
<protein>
    <submittedName>
        <fullName evidence="10">Transport system permease protein</fullName>
    </submittedName>
</protein>
<dbReference type="HOGENOM" id="CLU_013016_7_2_11"/>
<feature type="transmembrane region" description="Helical" evidence="9">
    <location>
        <begin position="524"/>
        <end position="547"/>
    </location>
</feature>
<feature type="transmembrane region" description="Helical" evidence="9">
    <location>
        <begin position="381"/>
        <end position="405"/>
    </location>
</feature>
<dbReference type="Pfam" id="PF01032">
    <property type="entry name" value="FecCD"/>
    <property type="match status" value="2"/>
</dbReference>
<name>C5BVF7_BEUC1</name>
<feature type="transmembrane region" description="Helical" evidence="9">
    <location>
        <begin position="150"/>
        <end position="170"/>
    </location>
</feature>
<feature type="transmembrane region" description="Helical" evidence="9">
    <location>
        <begin position="682"/>
        <end position="701"/>
    </location>
</feature>
<evidence type="ECO:0000256" key="2">
    <source>
        <dbReference type="ARBA" id="ARBA00007935"/>
    </source>
</evidence>
<evidence type="ECO:0000256" key="3">
    <source>
        <dbReference type="ARBA" id="ARBA00022448"/>
    </source>
</evidence>
<accession>C5BVF7</accession>
<feature type="transmembrane region" description="Helical" evidence="9">
    <location>
        <begin position="466"/>
        <end position="486"/>
    </location>
</feature>
<feature type="transmembrane region" description="Helical" evidence="9">
    <location>
        <begin position="91"/>
        <end position="112"/>
    </location>
</feature>
<feature type="transmembrane region" description="Helical" evidence="9">
    <location>
        <begin position="220"/>
        <end position="238"/>
    </location>
</feature>
<keyword evidence="3" id="KW-0813">Transport</keyword>
<feature type="compositionally biased region" description="Low complexity" evidence="8">
    <location>
        <begin position="1"/>
        <end position="10"/>
    </location>
</feature>
<keyword evidence="5 9" id="KW-0812">Transmembrane</keyword>
<dbReference type="InterPro" id="IPR000522">
    <property type="entry name" value="ABC_transptr_permease_BtuC"/>
</dbReference>
<reference evidence="10 11" key="1">
    <citation type="journal article" date="2009" name="Stand. Genomic Sci.">
        <title>Complete genome sequence of Beutenbergia cavernae type strain (HKI 0122).</title>
        <authorList>
            <person name="Land M."/>
            <person name="Pukall R."/>
            <person name="Abt B."/>
            <person name="Goker M."/>
            <person name="Rohde M."/>
            <person name="Glavina Del Rio T."/>
            <person name="Tice H."/>
            <person name="Copeland A."/>
            <person name="Cheng J.F."/>
            <person name="Lucas S."/>
            <person name="Chen F."/>
            <person name="Nolan M."/>
            <person name="Bruce D."/>
            <person name="Goodwin L."/>
            <person name="Pitluck S."/>
            <person name="Ivanova N."/>
            <person name="Mavromatis K."/>
            <person name="Ovchinnikova G."/>
            <person name="Pati A."/>
            <person name="Chen A."/>
            <person name="Palaniappan K."/>
            <person name="Hauser L."/>
            <person name="Chang Y.J."/>
            <person name="Jefferies C.C."/>
            <person name="Saunders E."/>
            <person name="Brettin T."/>
            <person name="Detter J.C."/>
            <person name="Han C."/>
            <person name="Chain P."/>
            <person name="Bristow J."/>
            <person name="Eisen J.A."/>
            <person name="Markowitz V."/>
            <person name="Hugenholtz P."/>
            <person name="Kyrpides N.C."/>
            <person name="Klenk H.P."/>
            <person name="Lapidus A."/>
        </authorList>
    </citation>
    <scope>NUCLEOTIDE SEQUENCE [LARGE SCALE GENOMIC DNA]</scope>
    <source>
        <strain evidence="11">ATCC BAA-8 / DSM 12333 / NBRC 16432</strain>
    </source>
</reference>
<feature type="transmembrane region" description="Helical" evidence="9">
    <location>
        <begin position="176"/>
        <end position="199"/>
    </location>
</feature>
<dbReference type="CDD" id="cd06550">
    <property type="entry name" value="TM_ABC_iron-siderophores_like"/>
    <property type="match status" value="2"/>
</dbReference>
<feature type="transmembrane region" description="Helical" evidence="9">
    <location>
        <begin position="311"/>
        <end position="334"/>
    </location>
</feature>
<dbReference type="SUPFAM" id="SSF81345">
    <property type="entry name" value="ABC transporter involved in vitamin B12 uptake, BtuC"/>
    <property type="match status" value="2"/>
</dbReference>
<dbReference type="Proteomes" id="UP000007962">
    <property type="component" value="Chromosome"/>
</dbReference>
<feature type="transmembrane region" description="Helical" evidence="9">
    <location>
        <begin position="567"/>
        <end position="585"/>
    </location>
</feature>
<dbReference type="AlphaFoldDB" id="C5BVF7"/>
<feature type="transmembrane region" description="Helical" evidence="9">
    <location>
        <begin position="124"/>
        <end position="143"/>
    </location>
</feature>
<dbReference type="InterPro" id="IPR037294">
    <property type="entry name" value="ABC_BtuC-like"/>
</dbReference>
<feature type="transmembrane region" description="Helical" evidence="9">
    <location>
        <begin position="438"/>
        <end position="459"/>
    </location>
</feature>
<keyword evidence="7 9" id="KW-0472">Membrane</keyword>
<sequence>MSASAAGSSSDVDDPAAIALPDPTGQPHRVRRSLGMVGVYTLTGALVALLCAVHVTQGTSDLGAFDLLMALFTGLDDTDAAVLVASRLPRLGAGVIVGVVLGAAGSALQSVARNPLASPDTLGVNAGGYFAVVAVAAFGLVVPLPVAWTLAFLGGLAAAALVLTLSRAGAAGPTRLVLAGSAITLALSSVTSLLLILRAQETTGLFAWGAGSIVQSGAENVLRIAPVALVGVALLLLYSRRLDLLALGDDAARVLGVDVRRTRAGVIVVAVLLAASAVSVAGPIGFVGLAAPVIARLLARLVPGMHHHAALIPLAALTGVGVVIGADVLIRIPMGGQGGVLVPTGVVTSILGAIILVVLARRLRDSGSPVAAGIGARLRTVRWAWGVAGVLLVCVVAAAVAGVLLGDHKLLLGDVANWLSGQSGRVVTAVMTERVPRVLVALLGGAALAVAGTMVQAVARNPLADPGLLGITGGASFGAVIVLSLVPVAATWFVSVGAGLGALVAFGLVYALSARGGLHSDRVVLVGVGVSAGATALTTLVIIATSPYNVAYALTWMSGTTYGRTTANVWVVVIALVLVVPLAFAGRRELDLVTLDDDAPRVLGLRLSRVRLVFLTAAALLTAAAVTAVGPIGFVGLVAPHAARALVGARHVRVIGIAALLGAVLVSLADTAGRTVIAPAQVPAGLLVALLGAPYFVWLLWRARGREAT</sequence>
<comment type="subcellular location">
    <subcellularLocation>
        <location evidence="1">Cell membrane</location>
        <topology evidence="1">Multi-pass membrane protein</topology>
    </subcellularLocation>
</comment>
<dbReference type="GO" id="GO:0005886">
    <property type="term" value="C:plasma membrane"/>
    <property type="evidence" value="ECO:0007669"/>
    <property type="project" value="UniProtKB-SubCell"/>
</dbReference>
<gene>
    <name evidence="10" type="ordered locus">Bcav_2293</name>
</gene>
<evidence type="ECO:0000256" key="7">
    <source>
        <dbReference type="ARBA" id="ARBA00023136"/>
    </source>
</evidence>
<organism evidence="10 11">
    <name type="scientific">Beutenbergia cavernae (strain ATCC BAA-8 / DSM 12333 / CCUG 43141 / JCM 11478 / NBRC 16432 / NCIMB 13614 / HKI 0122)</name>
    <dbReference type="NCBI Taxonomy" id="471853"/>
    <lineage>
        <taxon>Bacteria</taxon>
        <taxon>Bacillati</taxon>
        <taxon>Actinomycetota</taxon>
        <taxon>Actinomycetes</taxon>
        <taxon>Micrococcales</taxon>
        <taxon>Beutenbergiaceae</taxon>
        <taxon>Beutenbergia</taxon>
    </lineage>
</organism>
<evidence type="ECO:0000256" key="6">
    <source>
        <dbReference type="ARBA" id="ARBA00022989"/>
    </source>
</evidence>
<evidence type="ECO:0000313" key="11">
    <source>
        <dbReference type="Proteomes" id="UP000007962"/>
    </source>
</evidence>
<feature type="transmembrane region" description="Helical" evidence="9">
    <location>
        <begin position="492"/>
        <end position="512"/>
    </location>
</feature>
<evidence type="ECO:0000256" key="1">
    <source>
        <dbReference type="ARBA" id="ARBA00004651"/>
    </source>
</evidence>
<dbReference type="Gene3D" id="1.10.3470.10">
    <property type="entry name" value="ABC transporter involved in vitamin B12 uptake, BtuC"/>
    <property type="match status" value="2"/>
</dbReference>
<evidence type="ECO:0000256" key="4">
    <source>
        <dbReference type="ARBA" id="ARBA00022475"/>
    </source>
</evidence>
<evidence type="ECO:0000256" key="8">
    <source>
        <dbReference type="SAM" id="MobiDB-lite"/>
    </source>
</evidence>
<evidence type="ECO:0000256" key="9">
    <source>
        <dbReference type="SAM" id="Phobius"/>
    </source>
</evidence>
<proteinExistence type="inferred from homology"/>
<feature type="transmembrane region" description="Helical" evidence="9">
    <location>
        <begin position="651"/>
        <end position="670"/>
    </location>
</feature>
<feature type="transmembrane region" description="Helical" evidence="9">
    <location>
        <begin position="340"/>
        <end position="360"/>
    </location>
</feature>
<dbReference type="NCBIfam" id="NF007867">
    <property type="entry name" value="PRK10577.1-3"/>
    <property type="match status" value="1"/>
</dbReference>